<keyword evidence="6 12" id="KW-0255">Endonuclease</keyword>
<accession>A0A917LLN4</accession>
<dbReference type="InterPro" id="IPR004473">
    <property type="entry name" value="Restrct_endonuc_typeI_HsdR"/>
</dbReference>
<dbReference type="Proteomes" id="UP000625976">
    <property type="component" value="Unassembled WGS sequence"/>
</dbReference>
<dbReference type="Pfam" id="PF11867">
    <property type="entry name" value="T1RH-like_C"/>
    <property type="match status" value="1"/>
</dbReference>
<dbReference type="Gene3D" id="3.40.50.300">
    <property type="entry name" value="P-loop containing nucleotide triphosphate hydrolases"/>
    <property type="match status" value="2"/>
</dbReference>
<dbReference type="CDD" id="cd18800">
    <property type="entry name" value="SF2_C_EcoR124I-like"/>
    <property type="match status" value="1"/>
</dbReference>
<keyword evidence="9 10" id="KW-0238">DNA-binding</keyword>
<keyword evidence="4 10" id="KW-0547">Nucleotide-binding</keyword>
<evidence type="ECO:0000313" key="13">
    <source>
        <dbReference type="Proteomes" id="UP000625976"/>
    </source>
</evidence>
<dbReference type="GO" id="GO:0005524">
    <property type="term" value="F:ATP binding"/>
    <property type="evidence" value="ECO:0007669"/>
    <property type="project" value="UniProtKB-KW"/>
</dbReference>
<dbReference type="PROSITE" id="PS51192">
    <property type="entry name" value="HELICASE_ATP_BIND_1"/>
    <property type="match status" value="1"/>
</dbReference>
<comment type="caution">
    <text evidence="12">The sequence shown here is derived from an EMBL/GenBank/DDBJ whole genome shotgun (WGS) entry which is preliminary data.</text>
</comment>
<dbReference type="NCBIfam" id="TIGR00348">
    <property type="entry name" value="hsdR"/>
    <property type="match status" value="1"/>
</dbReference>
<dbReference type="InterPro" id="IPR051268">
    <property type="entry name" value="Type-I_R_enzyme_R_subunit"/>
</dbReference>
<evidence type="ECO:0000313" key="12">
    <source>
        <dbReference type="EMBL" id="GGG40608.1"/>
    </source>
</evidence>
<dbReference type="GO" id="GO:0009307">
    <property type="term" value="P:DNA restriction-modification system"/>
    <property type="evidence" value="ECO:0007669"/>
    <property type="project" value="UniProtKB-KW"/>
</dbReference>
<dbReference type="EC" id="3.1.21.3" evidence="10"/>
<dbReference type="SMART" id="SM00487">
    <property type="entry name" value="DEXDc"/>
    <property type="match status" value="1"/>
</dbReference>
<keyword evidence="13" id="KW-1185">Reference proteome</keyword>
<dbReference type="InterPro" id="IPR040980">
    <property type="entry name" value="SWI2_SNF2"/>
</dbReference>
<evidence type="ECO:0000256" key="3">
    <source>
        <dbReference type="ARBA" id="ARBA00022722"/>
    </source>
</evidence>
<protein>
    <recommendedName>
        <fullName evidence="10">Type I restriction enzyme endonuclease subunit</fullName>
        <shortName evidence="10">R protein</shortName>
        <ecNumber evidence="10">3.1.21.3</ecNumber>
    </recommendedName>
</protein>
<dbReference type="InterPro" id="IPR007409">
    <property type="entry name" value="Restrct_endonuc_type1_HsdR_N"/>
</dbReference>
<organism evidence="12 13">
    <name type="scientific">Bizionia arctica</name>
    <dbReference type="NCBI Taxonomy" id="1495645"/>
    <lineage>
        <taxon>Bacteria</taxon>
        <taxon>Pseudomonadati</taxon>
        <taxon>Bacteroidota</taxon>
        <taxon>Flavobacteriia</taxon>
        <taxon>Flavobacteriales</taxon>
        <taxon>Flavobacteriaceae</taxon>
        <taxon>Bizionia</taxon>
    </lineage>
</organism>
<dbReference type="InterPro" id="IPR055180">
    <property type="entry name" value="HsdR_RecA-like_helicase_dom_2"/>
</dbReference>
<evidence type="ECO:0000256" key="7">
    <source>
        <dbReference type="ARBA" id="ARBA00022801"/>
    </source>
</evidence>
<dbReference type="Pfam" id="PF04313">
    <property type="entry name" value="HSDR_N"/>
    <property type="match status" value="1"/>
</dbReference>
<keyword evidence="7 10" id="KW-0378">Hydrolase</keyword>
<dbReference type="InterPro" id="IPR027417">
    <property type="entry name" value="P-loop_NTPase"/>
</dbReference>
<comment type="catalytic activity">
    <reaction evidence="1 10">
        <text>Endonucleolytic cleavage of DNA to give random double-stranded fragments with terminal 5'-phosphates, ATP is simultaneously hydrolyzed.</text>
        <dbReference type="EC" id="3.1.21.3"/>
    </reaction>
</comment>
<dbReference type="CDD" id="cd22332">
    <property type="entry name" value="HsdR_N"/>
    <property type="match status" value="1"/>
</dbReference>
<keyword evidence="8 10" id="KW-0067">ATP-binding</keyword>
<evidence type="ECO:0000256" key="10">
    <source>
        <dbReference type="RuleBase" id="RU364115"/>
    </source>
</evidence>
<gene>
    <name evidence="12" type="primary">hsdR</name>
    <name evidence="12" type="ORF">GCM10010976_10300</name>
</gene>
<dbReference type="Pfam" id="PF18766">
    <property type="entry name" value="SWI2_SNF2"/>
    <property type="match status" value="1"/>
</dbReference>
<feature type="domain" description="Helicase ATP-binding" evidence="11">
    <location>
        <begin position="281"/>
        <end position="462"/>
    </location>
</feature>
<evidence type="ECO:0000256" key="9">
    <source>
        <dbReference type="ARBA" id="ARBA00023125"/>
    </source>
</evidence>
<dbReference type="GO" id="GO:0003677">
    <property type="term" value="F:DNA binding"/>
    <property type="evidence" value="ECO:0007669"/>
    <property type="project" value="UniProtKB-KW"/>
</dbReference>
<comment type="subunit">
    <text evidence="10">The type I restriction/modification system is composed of three polypeptides R, M and S.</text>
</comment>
<keyword evidence="3" id="KW-0540">Nuclease</keyword>
<evidence type="ECO:0000256" key="1">
    <source>
        <dbReference type="ARBA" id="ARBA00000851"/>
    </source>
</evidence>
<dbReference type="AlphaFoldDB" id="A0A917LLN4"/>
<dbReference type="InterPro" id="IPR014001">
    <property type="entry name" value="Helicase_ATP-bd"/>
</dbReference>
<dbReference type="PANTHER" id="PTHR30195">
    <property type="entry name" value="TYPE I SITE-SPECIFIC DEOXYRIBONUCLEASE PROTEIN SUBUNIT M AND R"/>
    <property type="match status" value="1"/>
</dbReference>
<reference evidence="12" key="2">
    <citation type="submission" date="2020-09" db="EMBL/GenBank/DDBJ databases">
        <authorList>
            <person name="Sun Q."/>
            <person name="Zhou Y."/>
        </authorList>
    </citation>
    <scope>NUCLEOTIDE SEQUENCE</scope>
    <source>
        <strain evidence="12">CGMCC 1.12751</strain>
    </source>
</reference>
<evidence type="ECO:0000256" key="8">
    <source>
        <dbReference type="ARBA" id="ARBA00022840"/>
    </source>
</evidence>
<dbReference type="GO" id="GO:0009035">
    <property type="term" value="F:type I site-specific deoxyribonuclease activity"/>
    <property type="evidence" value="ECO:0007669"/>
    <property type="project" value="UniProtKB-EC"/>
</dbReference>
<dbReference type="Gene3D" id="3.90.1570.50">
    <property type="match status" value="1"/>
</dbReference>
<dbReference type="RefSeq" id="WP_188462493.1">
    <property type="nucleotide sequence ID" value="NZ_BMFQ01000001.1"/>
</dbReference>
<evidence type="ECO:0000256" key="2">
    <source>
        <dbReference type="ARBA" id="ARBA00008598"/>
    </source>
</evidence>
<evidence type="ECO:0000259" key="11">
    <source>
        <dbReference type="PROSITE" id="PS51192"/>
    </source>
</evidence>
<dbReference type="InterPro" id="IPR021810">
    <property type="entry name" value="T1RH-like_C"/>
</dbReference>
<sequence length="1050" mass="120912">MSKKFTEAKLEEAFIELLGQEDYTYVSGKTISRAPDEVVIKADLKAFLQEQYRADKITDTEVGQIVQELLLLPASDLYESNKTFMKKLSDGFAFKREDRNQKDIWIYLIDYSKKNKNIYKFVNQLEIHGTEPPHRIPDGIVYVNGLPLVVFEFKSAIVEDATIHDAYKQLTVRYERDIPELFKYNAFCVISDGVNNKAGSFFAPYEFYYAWRKIEGLKKEVDGIDSMYTLIQGMFNHNRFRDLVRNFIFVPDSSKKDEKIVCRYPQYYAANKLFKNIIKHQKPEGDGKGGTYFGATGCGKSFTMLFLTRLLMKSVDFSSPTIVLITDRTDLDDQLSKQFTNAKGYIGDNNVLSVESRKELRELLQGRESGGVFLTTIHKFTEDTELLTNRTNVICISDEAHRSQVNLDQTIKITDEGVKKSYGFAKYLHDSLPNATYVGFTGTPIDATLDVFGKVVDAYTMTESVIDEITVRIVYEGRAAKVALESKELQKIEEYYNQVAESGANEYQIEKSKKQSASMYAILGDPDRLQAIAEDFVKHYENRIHEGATVKGKALFVCSSREIAYNLYKNIIALRPEWAELMIAEEGVDLTEKEKEEIKPMERIKMIMTRDKDDQKELYHLLGTKDHRKELDRQFKNEKSNFKIAIVVDMWLTGFDVPFLDSIYIDKPLQQHNLIQTISRVNRTFKGKNKGLVIDYIGIKKQMNLALAQYGKGDKDNFEDVKQSVVIVRNHLDLLAKLFHKFDSADYFGGSPLQQLHTLNKAAEFAQQTKEFENRFMGMVKRLKAAYDICSGGEELIQFEKDQIHFYLAVRSIVFKLTKGEAPDTAQMNAKVREMIKEALKSEGVEEIFKIGEETQTEQDIFDEAYLARIDKIKLPNTKIKLLQMLLAKAIGEISKRNKVKGIDFSKKMQALVERYNTRKDDSFRSEVYEEIADQLTDLIMQVRDEFSAGDELGISFEEKAFYDILKELCAKYDFSYPDNRLIELSKAVKELVDSQARYPDWSKRDDIKAALKVGLILLLDEFGYPPVERDEVYKDIFEQAENFKRNSSR</sequence>
<name>A0A917LLN4_9FLAO</name>
<evidence type="ECO:0000256" key="6">
    <source>
        <dbReference type="ARBA" id="ARBA00022759"/>
    </source>
</evidence>
<comment type="similarity">
    <text evidence="2 10">Belongs to the HsdR family.</text>
</comment>
<dbReference type="SUPFAM" id="SSF52540">
    <property type="entry name" value="P-loop containing nucleoside triphosphate hydrolases"/>
    <property type="match status" value="2"/>
</dbReference>
<reference evidence="12" key="1">
    <citation type="journal article" date="2014" name="Int. J. Syst. Evol. Microbiol.">
        <title>Complete genome sequence of Corynebacterium casei LMG S-19264T (=DSM 44701T), isolated from a smear-ripened cheese.</title>
        <authorList>
            <consortium name="US DOE Joint Genome Institute (JGI-PGF)"/>
            <person name="Walter F."/>
            <person name="Albersmeier A."/>
            <person name="Kalinowski J."/>
            <person name="Ruckert C."/>
        </authorList>
    </citation>
    <scope>NUCLEOTIDE SEQUENCE</scope>
    <source>
        <strain evidence="12">CGMCC 1.12751</strain>
    </source>
</reference>
<dbReference type="EMBL" id="BMFQ01000001">
    <property type="protein sequence ID" value="GGG40608.1"/>
    <property type="molecule type" value="Genomic_DNA"/>
</dbReference>
<dbReference type="Pfam" id="PF22679">
    <property type="entry name" value="T1R_D3-like"/>
    <property type="match status" value="1"/>
</dbReference>
<comment type="function">
    <text evidence="10">Subunit R is required for both nuclease and ATPase activities, but not for modification.</text>
</comment>
<proteinExistence type="inferred from homology"/>
<evidence type="ECO:0000256" key="4">
    <source>
        <dbReference type="ARBA" id="ARBA00022741"/>
    </source>
</evidence>
<dbReference type="PANTHER" id="PTHR30195:SF15">
    <property type="entry name" value="TYPE I RESTRICTION ENZYME HINDI ENDONUCLEASE SUBUNIT"/>
    <property type="match status" value="1"/>
</dbReference>
<keyword evidence="5 10" id="KW-0680">Restriction system</keyword>
<evidence type="ECO:0000256" key="5">
    <source>
        <dbReference type="ARBA" id="ARBA00022747"/>
    </source>
</evidence>